<keyword evidence="1" id="KW-1133">Transmembrane helix</keyword>
<comment type="caution">
    <text evidence="2">The sequence shown here is derived from an EMBL/GenBank/DDBJ whole genome shotgun (WGS) entry which is preliminary data.</text>
</comment>
<dbReference type="EMBL" id="BAABBX010000015">
    <property type="protein sequence ID" value="GAA4190596.1"/>
    <property type="molecule type" value="Genomic_DNA"/>
</dbReference>
<organism evidence="2 3">
    <name type="scientific">Gryllotalpicola kribbensis</name>
    <dbReference type="NCBI Taxonomy" id="993084"/>
    <lineage>
        <taxon>Bacteria</taxon>
        <taxon>Bacillati</taxon>
        <taxon>Actinomycetota</taxon>
        <taxon>Actinomycetes</taxon>
        <taxon>Micrococcales</taxon>
        <taxon>Microbacteriaceae</taxon>
        <taxon>Gryllotalpicola</taxon>
    </lineage>
</organism>
<gene>
    <name evidence="2" type="ORF">GCM10022288_20160</name>
</gene>
<evidence type="ECO:0000256" key="1">
    <source>
        <dbReference type="SAM" id="Phobius"/>
    </source>
</evidence>
<evidence type="ECO:0000313" key="3">
    <source>
        <dbReference type="Proteomes" id="UP001500213"/>
    </source>
</evidence>
<feature type="transmembrane region" description="Helical" evidence="1">
    <location>
        <begin position="118"/>
        <end position="140"/>
    </location>
</feature>
<accession>A0ABP8AU59</accession>
<reference evidence="3" key="1">
    <citation type="journal article" date="2019" name="Int. J. Syst. Evol. Microbiol.">
        <title>The Global Catalogue of Microorganisms (GCM) 10K type strain sequencing project: providing services to taxonomists for standard genome sequencing and annotation.</title>
        <authorList>
            <consortium name="The Broad Institute Genomics Platform"/>
            <consortium name="The Broad Institute Genome Sequencing Center for Infectious Disease"/>
            <person name="Wu L."/>
            <person name="Ma J."/>
        </authorList>
    </citation>
    <scope>NUCLEOTIDE SEQUENCE [LARGE SCALE GENOMIC DNA]</scope>
    <source>
        <strain evidence="3">JCM 17593</strain>
    </source>
</reference>
<dbReference type="RefSeq" id="WP_344776452.1">
    <property type="nucleotide sequence ID" value="NZ_BAABBX010000015.1"/>
</dbReference>
<keyword evidence="3" id="KW-1185">Reference proteome</keyword>
<protein>
    <submittedName>
        <fullName evidence="2">Uncharacterized protein</fullName>
    </submittedName>
</protein>
<name>A0ABP8AU59_9MICO</name>
<sequence>MPDNDDTVVTEGHGTIEDTAPVVARRVAQTEAAAKFTVGRALPPQAPPVTDIHLLDFRPPEVPSGSIVRYKARTNIEVTQVPDFDASWKVRQRAPRQLSAHEIVAHQNDGRRAWRRRALIMVGAIWLAVIVAAAAGIWALQRL</sequence>
<evidence type="ECO:0000313" key="2">
    <source>
        <dbReference type="EMBL" id="GAA4190596.1"/>
    </source>
</evidence>
<keyword evidence="1" id="KW-0812">Transmembrane</keyword>
<keyword evidence="1" id="KW-0472">Membrane</keyword>
<dbReference type="Proteomes" id="UP001500213">
    <property type="component" value="Unassembled WGS sequence"/>
</dbReference>
<proteinExistence type="predicted"/>